<evidence type="ECO:0000256" key="5">
    <source>
        <dbReference type="PIRSR" id="PIRSR605493-1"/>
    </source>
</evidence>
<dbReference type="EMBL" id="AP014704">
    <property type="protein sequence ID" value="BAQ47475.1"/>
    <property type="molecule type" value="Genomic_DNA"/>
</dbReference>
<evidence type="ECO:0000256" key="3">
    <source>
        <dbReference type="ARBA" id="ARBA00029596"/>
    </source>
</evidence>
<reference evidence="6 7" key="1">
    <citation type="journal article" date="2015" name="Genome Announc.">
        <title>Complete Genome Sequence of Methylobacterium aquaticum Strain 22A, Isolated from Racomitrium japonicum Moss.</title>
        <authorList>
            <person name="Tani A."/>
            <person name="Ogura Y."/>
            <person name="Hayashi T."/>
            <person name="Kimbara K."/>
        </authorList>
    </citation>
    <scope>NUCLEOTIDE SEQUENCE [LARGE SCALE GENOMIC DNA]</scope>
    <source>
        <strain evidence="6 7">MA-22A</strain>
    </source>
</reference>
<dbReference type="PANTHER" id="PTHR33254">
    <property type="entry name" value="4-HYDROXY-4-METHYL-2-OXOGLUTARATE ALDOLASE 3-RELATED"/>
    <property type="match status" value="1"/>
</dbReference>
<dbReference type="PANTHER" id="PTHR33254:SF4">
    <property type="entry name" value="4-HYDROXY-4-METHYL-2-OXOGLUTARATE ALDOLASE 3-RELATED"/>
    <property type="match status" value="1"/>
</dbReference>
<reference evidence="7" key="2">
    <citation type="submission" date="2015-01" db="EMBL/GenBank/DDBJ databases">
        <title>Complete genome sequence of Methylobacterium aquaticum strain 22A.</title>
        <authorList>
            <person name="Tani A."/>
            <person name="Ogura Y."/>
            <person name="Hayashi T."/>
        </authorList>
    </citation>
    <scope>NUCLEOTIDE SEQUENCE [LARGE SCALE GENOMIC DNA]</scope>
    <source>
        <strain evidence="7">MA-22A</strain>
    </source>
</reference>
<sequence>MPTRIIAKTPPRLDADLIARFAAVPVAVVVDLLEGRTQVDPAIRPLRRIAGGPALLGSAVTAVCDPKDYGAVHHAIAVAEAGDVVVIDAGGRSDVAMIGDLLSTAARRKGIVGLVADGAVRDTGILGGWGDFAVFTRHVTARGPASKDGGTVDAVATIGGATVHPRDLILGDDDGVVVIPRDAAEGLIDKAEERARAEIGWETRLSAGETTLAVFGVPDAVRA</sequence>
<dbReference type="GO" id="GO:0008168">
    <property type="term" value="F:methyltransferase activity"/>
    <property type="evidence" value="ECO:0007669"/>
    <property type="project" value="UniProtKB-KW"/>
</dbReference>
<evidence type="ECO:0000256" key="1">
    <source>
        <dbReference type="ARBA" id="ARBA00001968"/>
    </source>
</evidence>
<dbReference type="GO" id="GO:0032259">
    <property type="term" value="P:methylation"/>
    <property type="evidence" value="ECO:0007669"/>
    <property type="project" value="UniProtKB-KW"/>
</dbReference>
<dbReference type="InterPro" id="IPR005493">
    <property type="entry name" value="RraA/RraA-like"/>
</dbReference>
<dbReference type="SUPFAM" id="SSF89562">
    <property type="entry name" value="RraA-like"/>
    <property type="match status" value="1"/>
</dbReference>
<feature type="binding site" evidence="5">
    <location>
        <position position="122"/>
    </location>
    <ligand>
        <name>Mg(2+)</name>
        <dbReference type="ChEBI" id="CHEBI:18420"/>
    </ligand>
</feature>
<evidence type="ECO:0000256" key="2">
    <source>
        <dbReference type="ARBA" id="ARBA00016549"/>
    </source>
</evidence>
<dbReference type="PATRIC" id="fig|270351.10.peg.4336"/>
<dbReference type="Proteomes" id="UP000061432">
    <property type="component" value="Chromosome"/>
</dbReference>
<protein>
    <recommendedName>
        <fullName evidence="2">Putative 4-hydroxy-4-methyl-2-oxoglutarate aldolase</fullName>
    </recommendedName>
    <alternativeName>
        <fullName evidence="3">Regulator of ribonuclease activity homolog</fullName>
    </alternativeName>
    <alternativeName>
        <fullName evidence="4">RraA-like protein</fullName>
    </alternativeName>
</protein>
<dbReference type="Pfam" id="PF03737">
    <property type="entry name" value="RraA-like"/>
    <property type="match status" value="1"/>
</dbReference>
<dbReference type="CDD" id="cd16841">
    <property type="entry name" value="RraA_family"/>
    <property type="match status" value="1"/>
</dbReference>
<evidence type="ECO:0000313" key="7">
    <source>
        <dbReference type="Proteomes" id="UP000061432"/>
    </source>
</evidence>
<dbReference type="GO" id="GO:0046872">
    <property type="term" value="F:metal ion binding"/>
    <property type="evidence" value="ECO:0007669"/>
    <property type="project" value="UniProtKB-KW"/>
</dbReference>
<keyword evidence="5" id="KW-0460">Magnesium</keyword>
<dbReference type="Gene3D" id="3.50.30.40">
    <property type="entry name" value="Ribonuclease E inhibitor RraA/RraA-like"/>
    <property type="match status" value="1"/>
</dbReference>
<comment type="cofactor">
    <cofactor evidence="1">
        <name>a divalent metal cation</name>
        <dbReference type="ChEBI" id="CHEBI:60240"/>
    </cofactor>
</comment>
<proteinExistence type="predicted"/>
<name>A0A0C6FW94_9HYPH</name>
<keyword evidence="6" id="KW-0808">Transferase</keyword>
<evidence type="ECO:0000313" key="6">
    <source>
        <dbReference type="EMBL" id="BAQ47475.1"/>
    </source>
</evidence>
<feature type="binding site" evidence="5">
    <location>
        <position position="121"/>
    </location>
    <ligand>
        <name>substrate</name>
    </ligand>
</feature>
<dbReference type="AlphaFoldDB" id="A0A0C6FW94"/>
<dbReference type="InterPro" id="IPR036704">
    <property type="entry name" value="RraA/RraA-like_sf"/>
</dbReference>
<keyword evidence="5" id="KW-0479">Metal-binding</keyword>
<keyword evidence="6" id="KW-0489">Methyltransferase</keyword>
<organism evidence="6 7">
    <name type="scientific">Methylobacterium aquaticum</name>
    <dbReference type="NCBI Taxonomy" id="270351"/>
    <lineage>
        <taxon>Bacteria</taxon>
        <taxon>Pseudomonadati</taxon>
        <taxon>Pseudomonadota</taxon>
        <taxon>Alphaproteobacteria</taxon>
        <taxon>Hyphomicrobiales</taxon>
        <taxon>Methylobacteriaceae</taxon>
        <taxon>Methylobacterium</taxon>
    </lineage>
</organism>
<dbReference type="STRING" id="270351.Maq22A_c22465"/>
<dbReference type="OrthoDB" id="9812532at2"/>
<dbReference type="KEGG" id="maqu:Maq22A_c22465"/>
<feature type="binding site" evidence="5">
    <location>
        <begin position="99"/>
        <end position="102"/>
    </location>
    <ligand>
        <name>substrate</name>
    </ligand>
</feature>
<accession>A0A0C6FW94</accession>
<dbReference type="RefSeq" id="WP_060848424.1">
    <property type="nucleotide sequence ID" value="NZ_AP014704.1"/>
</dbReference>
<gene>
    <name evidence="6" type="primary">menG</name>
    <name evidence="6" type="ORF">Maq22A_c22465</name>
</gene>
<evidence type="ECO:0000256" key="4">
    <source>
        <dbReference type="ARBA" id="ARBA00030169"/>
    </source>
</evidence>
<comment type="cofactor">
    <cofactor evidence="5">
        <name>Mg(2+)</name>
        <dbReference type="ChEBI" id="CHEBI:18420"/>
    </cofactor>
</comment>